<dbReference type="Gene3D" id="3.40.640.10">
    <property type="entry name" value="Type I PLP-dependent aspartate aminotransferase-like (Major domain)"/>
    <property type="match status" value="1"/>
</dbReference>
<dbReference type="InterPro" id="IPR001227">
    <property type="entry name" value="Ac_transferase_dom_sf"/>
</dbReference>
<dbReference type="InterPro" id="IPR015421">
    <property type="entry name" value="PyrdxlP-dep_Trfase_major"/>
</dbReference>
<dbReference type="Pfam" id="PF00109">
    <property type="entry name" value="ketoacyl-synt"/>
    <property type="match status" value="1"/>
</dbReference>
<dbReference type="SUPFAM" id="SSF53474">
    <property type="entry name" value="alpha/beta-Hydrolases"/>
    <property type="match status" value="1"/>
</dbReference>
<dbReference type="FunFam" id="3.40.47.10:FF:000019">
    <property type="entry name" value="Polyketide synthase type I"/>
    <property type="match status" value="1"/>
</dbReference>
<feature type="region of interest" description="Disordered" evidence="14">
    <location>
        <begin position="2607"/>
        <end position="2627"/>
    </location>
</feature>
<evidence type="ECO:0000259" key="15">
    <source>
        <dbReference type="PROSITE" id="PS50075"/>
    </source>
</evidence>
<feature type="domain" description="Carrier" evidence="15">
    <location>
        <begin position="4739"/>
        <end position="4814"/>
    </location>
</feature>
<dbReference type="InterPro" id="IPR005814">
    <property type="entry name" value="Aminotrans_3"/>
</dbReference>
<feature type="domain" description="Carrier" evidence="15">
    <location>
        <begin position="2627"/>
        <end position="2702"/>
    </location>
</feature>
<dbReference type="FunFam" id="1.10.1200.10:FF:000016">
    <property type="entry name" value="Non-ribosomal peptide synthase"/>
    <property type="match status" value="5"/>
</dbReference>
<comment type="cofactor">
    <cofactor evidence="2">
        <name>pantetheine 4'-phosphate</name>
        <dbReference type="ChEBI" id="CHEBI:47942"/>
    </cofactor>
</comment>
<dbReference type="Gene3D" id="3.90.1150.10">
    <property type="entry name" value="Aspartate Aminotransferase, domain 1"/>
    <property type="match status" value="1"/>
</dbReference>
<comment type="cofactor">
    <cofactor evidence="1">
        <name>pyridoxal 5'-phosphate</name>
        <dbReference type="ChEBI" id="CHEBI:597326"/>
    </cofactor>
</comment>
<dbReference type="InterPro" id="IPR006162">
    <property type="entry name" value="Ppantetheine_attach_site"/>
</dbReference>
<dbReference type="GO" id="GO:0006633">
    <property type="term" value="P:fatty acid biosynthetic process"/>
    <property type="evidence" value="ECO:0007669"/>
    <property type="project" value="InterPro"/>
</dbReference>
<dbReference type="SMART" id="SM00824">
    <property type="entry name" value="PKS_TE"/>
    <property type="match status" value="1"/>
</dbReference>
<dbReference type="Pfam" id="PF00668">
    <property type="entry name" value="Condensation"/>
    <property type="match status" value="5"/>
</dbReference>
<feature type="compositionally biased region" description="Pro residues" evidence="14">
    <location>
        <begin position="1629"/>
        <end position="1638"/>
    </location>
</feature>
<dbReference type="InterPro" id="IPR016036">
    <property type="entry name" value="Malonyl_transacylase_ACP-bd"/>
</dbReference>
<dbReference type="CDD" id="cd19531">
    <property type="entry name" value="LCL_NRPS-like"/>
    <property type="match status" value="5"/>
</dbReference>
<dbReference type="InterPro" id="IPR023213">
    <property type="entry name" value="CAT-like_dom_sf"/>
</dbReference>
<dbReference type="SUPFAM" id="SSF56801">
    <property type="entry name" value="Acetyl-CoA synthetase-like"/>
    <property type="match status" value="5"/>
</dbReference>
<evidence type="ECO:0000256" key="2">
    <source>
        <dbReference type="ARBA" id="ARBA00001957"/>
    </source>
</evidence>
<dbReference type="Gene3D" id="3.40.47.10">
    <property type="match status" value="1"/>
</dbReference>
<keyword evidence="8" id="KW-0663">Pyridoxal phosphate</keyword>
<dbReference type="InterPro" id="IPR029058">
    <property type="entry name" value="AB_hydrolase_fold"/>
</dbReference>
<feature type="region of interest" description="Disordered" evidence="14">
    <location>
        <begin position="5785"/>
        <end position="5810"/>
    </location>
</feature>
<dbReference type="InterPro" id="IPR018201">
    <property type="entry name" value="Ketoacyl_synth_AS"/>
</dbReference>
<keyword evidence="6" id="KW-0597">Phosphoprotein</keyword>
<accession>A0A4Y5T0N8</accession>
<dbReference type="InterPro" id="IPR014030">
    <property type="entry name" value="Ketoacyl_synth_N"/>
</dbReference>
<dbReference type="Pfam" id="PF00501">
    <property type="entry name" value="AMP-binding"/>
    <property type="match status" value="5"/>
</dbReference>
<dbReference type="FunFam" id="2.30.38.10:FF:000001">
    <property type="entry name" value="Non-ribosomal peptide synthetase PvdI"/>
    <property type="match status" value="5"/>
</dbReference>
<reference evidence="17" key="1">
    <citation type="journal article" date="2019" name="Org. Lett.">
        <title>Two Biosynthetic Pathways in Jahnella thaxteri for Thaxteramides, Distinct Types of Lipopeptides.</title>
        <authorList>
            <person name="Oueis E."/>
            <person name="Klefisch T."/>
            <person name="Zaburannyi N."/>
            <person name="Garcia R."/>
            <person name="Plaza A."/>
            <person name="Muller R."/>
        </authorList>
    </citation>
    <scope>NUCLEOTIDE SEQUENCE</scope>
    <source>
        <strain evidence="17">MSr9139</strain>
    </source>
</reference>
<dbReference type="CDD" id="cd17652">
    <property type="entry name" value="A_NRPS_CmdD_like"/>
    <property type="match status" value="2"/>
</dbReference>
<feature type="domain" description="Carrier" evidence="15">
    <location>
        <begin position="6860"/>
        <end position="6935"/>
    </location>
</feature>
<dbReference type="Pfam" id="PF00698">
    <property type="entry name" value="Acyl_transf_1"/>
    <property type="match status" value="1"/>
</dbReference>
<dbReference type="PANTHER" id="PTHR45527">
    <property type="entry name" value="NONRIBOSOMAL PEPTIDE SYNTHETASE"/>
    <property type="match status" value="1"/>
</dbReference>
<keyword evidence="11" id="KW-0511">Multifunctional enzyme</keyword>
<dbReference type="NCBIfam" id="TIGR01733">
    <property type="entry name" value="AA-adenyl-dom"/>
    <property type="match status" value="5"/>
</dbReference>
<dbReference type="GO" id="GO:0009366">
    <property type="term" value="C:enterobactin synthetase complex"/>
    <property type="evidence" value="ECO:0007669"/>
    <property type="project" value="TreeGrafter"/>
</dbReference>
<dbReference type="Gene3D" id="3.30.300.30">
    <property type="match status" value="5"/>
</dbReference>
<dbReference type="InterPro" id="IPR015424">
    <property type="entry name" value="PyrdxlP-dep_Trfase"/>
</dbReference>
<dbReference type="Gene3D" id="3.30.559.10">
    <property type="entry name" value="Chloramphenicol acetyltransferase-like domain"/>
    <property type="match status" value="5"/>
</dbReference>
<dbReference type="SUPFAM" id="SSF47336">
    <property type="entry name" value="ACP-like"/>
    <property type="match status" value="6"/>
</dbReference>
<dbReference type="InterPro" id="IPR014031">
    <property type="entry name" value="Ketoacyl_synth_C"/>
</dbReference>
<dbReference type="InterPro" id="IPR025110">
    <property type="entry name" value="AMP-bd_C"/>
</dbReference>
<dbReference type="SUPFAM" id="SSF52151">
    <property type="entry name" value="FabD/lysophospholipase-like"/>
    <property type="match status" value="1"/>
</dbReference>
<protein>
    <submittedName>
        <fullName evidence="17">Polyketide synthase/nonribosomal peptide synthetase</fullName>
    </submittedName>
</protein>
<organism evidence="17">
    <name type="scientific">Jahnella sp. MSr9139</name>
    <dbReference type="NCBI Taxonomy" id="1434086"/>
    <lineage>
        <taxon>Bacteria</taxon>
        <taxon>Pseudomonadati</taxon>
        <taxon>Myxococcota</taxon>
        <taxon>Polyangia</taxon>
        <taxon>Polyangiales</taxon>
        <taxon>Polyangiaceae</taxon>
        <taxon>Jahnella</taxon>
    </lineage>
</organism>
<dbReference type="GO" id="GO:0031177">
    <property type="term" value="F:phosphopantetheine binding"/>
    <property type="evidence" value="ECO:0007669"/>
    <property type="project" value="InterPro"/>
</dbReference>
<comment type="similarity">
    <text evidence="12">In the C-terminal section; belongs to the NRP synthetase family.</text>
</comment>
<dbReference type="GO" id="GO:0004315">
    <property type="term" value="F:3-oxoacyl-[acyl-carrier-protein] synthase activity"/>
    <property type="evidence" value="ECO:0007669"/>
    <property type="project" value="InterPro"/>
</dbReference>
<dbReference type="Pfam" id="PF13193">
    <property type="entry name" value="AMP-binding_C"/>
    <property type="match status" value="4"/>
</dbReference>
<dbReference type="PROSITE" id="PS00012">
    <property type="entry name" value="PHOSPHOPANTETHEINE"/>
    <property type="match status" value="2"/>
</dbReference>
<gene>
    <name evidence="17" type="primary">thxC2</name>
</gene>
<dbReference type="InterPro" id="IPR009081">
    <property type="entry name" value="PP-bd_ACP"/>
</dbReference>
<evidence type="ECO:0000256" key="12">
    <source>
        <dbReference type="ARBA" id="ARBA00029443"/>
    </source>
</evidence>
<dbReference type="InterPro" id="IPR010071">
    <property type="entry name" value="AA_adenyl_dom"/>
</dbReference>
<evidence type="ECO:0000256" key="10">
    <source>
        <dbReference type="ARBA" id="ARBA00023194"/>
    </source>
</evidence>
<dbReference type="InterPro" id="IPR015083">
    <property type="entry name" value="NorB/c/GfsB-D-like_docking"/>
</dbReference>
<dbReference type="Gene3D" id="3.40.50.1820">
    <property type="entry name" value="alpha/beta hydrolase"/>
    <property type="match status" value="1"/>
</dbReference>
<dbReference type="InterPro" id="IPR032821">
    <property type="entry name" value="PKS_assoc"/>
</dbReference>
<keyword evidence="4" id="KW-0596">Phosphopantetheine</keyword>
<evidence type="ECO:0000256" key="9">
    <source>
        <dbReference type="ARBA" id="ARBA00023054"/>
    </source>
</evidence>
<dbReference type="InterPro" id="IPR045851">
    <property type="entry name" value="AMP-bd_C_sf"/>
</dbReference>
<dbReference type="InterPro" id="IPR016039">
    <property type="entry name" value="Thiolase-like"/>
</dbReference>
<dbReference type="InterPro" id="IPR001031">
    <property type="entry name" value="Thioesterase"/>
</dbReference>
<feature type="region of interest" description="Disordered" evidence="14">
    <location>
        <begin position="1626"/>
        <end position="1657"/>
    </location>
</feature>
<dbReference type="Pfam" id="PF08990">
    <property type="entry name" value="Docking"/>
    <property type="match status" value="1"/>
</dbReference>
<evidence type="ECO:0000256" key="13">
    <source>
        <dbReference type="ARBA" id="ARBA00054155"/>
    </source>
</evidence>
<evidence type="ECO:0000256" key="3">
    <source>
        <dbReference type="ARBA" id="ARBA00004496"/>
    </source>
</evidence>
<dbReference type="SMART" id="SM00823">
    <property type="entry name" value="PKS_PP"/>
    <property type="match status" value="6"/>
</dbReference>
<proteinExistence type="inferred from homology"/>
<evidence type="ECO:0000259" key="16">
    <source>
        <dbReference type="PROSITE" id="PS52004"/>
    </source>
</evidence>
<dbReference type="InterPro" id="IPR020845">
    <property type="entry name" value="AMP-binding_CS"/>
</dbReference>
<feature type="domain" description="Carrier" evidence="15">
    <location>
        <begin position="3681"/>
        <end position="3756"/>
    </location>
</feature>
<dbReference type="Pfam" id="PF16197">
    <property type="entry name" value="KAsynt_C_assoc"/>
    <property type="match status" value="1"/>
</dbReference>
<dbReference type="InterPro" id="IPR020802">
    <property type="entry name" value="TesA-like"/>
</dbReference>
<feature type="domain" description="Carrier" evidence="15">
    <location>
        <begin position="973"/>
        <end position="1048"/>
    </location>
</feature>
<dbReference type="InterPro" id="IPR020841">
    <property type="entry name" value="PKS_Beta-ketoAc_synthase_dom"/>
</dbReference>
<keyword evidence="7" id="KW-0808">Transferase</keyword>
<dbReference type="Gene3D" id="3.30.70.3290">
    <property type="match status" value="1"/>
</dbReference>
<dbReference type="Gene3D" id="1.10.1200.10">
    <property type="entry name" value="ACP-like"/>
    <property type="match status" value="6"/>
</dbReference>
<dbReference type="Pfam" id="PF00202">
    <property type="entry name" value="Aminotran_3"/>
    <property type="match status" value="1"/>
</dbReference>
<dbReference type="Gene3D" id="3.40.366.10">
    <property type="entry name" value="Malonyl-Coenzyme A Acyl Carrier Protein, domain 2"/>
    <property type="match status" value="1"/>
</dbReference>
<keyword evidence="10" id="KW-0045">Antibiotic biosynthesis</keyword>
<dbReference type="Pfam" id="PF02801">
    <property type="entry name" value="Ketoacyl-synt_C"/>
    <property type="match status" value="1"/>
</dbReference>
<sequence length="7249" mass="781523">MMSDDDRLFDYLKRVTYELHQTQERLQEVERKIQEPIAIVAMSCRLPGGVRSPEELWRLLQGGADAISTSPEGRGWHLDKLYDPDPDTAGKSYVREGGFIHDADHFDPAFFGITPREALAIDPQQRLLLEASWEVIERAGIVHASLHATQTGVFVGIAHNDYGARLPRAPEGFEGHVGIGSAASVASGRIAYTFGLEGPAVTVDTACSSSLVAIHLACQSLRSGECSMALAGGVTLMATPTMFIEFSRQRGLSPDGRCRAFSAEANGTSWAEGAGMLLLERLSDARRHGHPVLALLRGSAVNQDGRSQGLTAPNGPSQQRVIRLALESARLSAGEVDAVEAHGTATTLGDPIEAQALIATYGQARSKDQPLWLGSIKSNLGHTQAAAGVAGVIKMVLAMQHGLLPRTLHADRPSPHVDWSQGTVRLLTEPTPWPASGRPRRAGVSSFGISGTNAHVLLEEAPAVEPVAPTERPAGLPPWAPLLLSGKTEAALRAQAERLRAHLDAHPDLGLVDVGYSLALTRTRFDHRAVVVASDRAAVLAALDALAQGKSAPSVVLGHARPLGKLAVLFTGQGSQHAGMGRALYESFPVFRGALDAVCGHFDALLDRPLRDVLFSTEGSEGAALLDQTAWTQTALFAFEVAMFRLAEAWGLRPDLLLGHSIGELVAAHVAGVLSLEDACTLVGARARLMQALPQGGAMVSLQASEDEVLPRLVGREAKVSIAALNGPLSTVISGDDDAVAEVARHFEALGRKTRRLRVSHAFHSPRMAGMLDAFRRVAGGLTFHPPRIPIVSNVTGKLASAEELGSPEAWVRHARRAVRFLDGVRTLEAEGVTTFLELGPHGALSPMAQGCLSDDGRDRAAFLPALSKDRPQHETLTAALAGAYARGHSVDWRAFFEPFGARRVELPTYAFQRQRYWLDAPSSPSEDVASAASPLVDTAEVAAVPLDRYARFAELRAPHAGDPAQAASAQHIEMLDVLREVIESVSGLRGADLSVDTPLVELGLDSLMLLDLIASVKSRFGVMYSLAAFFRDAVSVRQLARDIGSRLPAPAPREPAPLPAAAIPGAAPPLAPATDGARAYAAEGGLATLFSQQISALEQHSGALERVIAQQLAVLQGRPAPLASPAEPAARAPSSPAVMARGPEHAPPLRRAPDGAAPPLPGPTDYRIVHVSPEEHLTESQRRFITELIERRVARTAGSKAYAERHRGRLSDWINVLSFRRTLKELSYPIVTSRSEGSRIWDIDGNELVDIAVGYGVTFFGHRPPFVMRAVEEQLSRGFELGPQSALAGEVAELVCELTGMDRATFCNTGSEAIMVALRLARTITGRDKIVRFKDSYHGTFDGVLAIADRRGETRPMAIGTPSPMVEDVIVLDYGEPQALEVIRARGHEIAAVLVEPVQSRRPDLQPREFLQALRRITSEHGVALVFDEVITGFRVHPGGAQAHFGVNADIATYGKLLGGGMPIGVIACRGRFLDALDGGPWRFGDDSYPAHPTTVFGGTFCKHPLAMAAARAVLLHLKKEGPALQEAMNRRTDHLVAECNAYFELRGVPFRVKHFASQFRFESTAKAGWILELFFHVLLDRGVYTWERRICYLSTAHTEEDVDFIVAAVKGAVDDLLGAGFFADVPPRTPPTPGGPRQPDGAPPGARGEPRSEAPHVMPMSSVQRRMFALSQSPDGELSLHLSGAWRLHGEVDAARLEHAFQEVVARHDSLRTGFELRGDDFVQVVHSQCTAALSAVEVAPEELEAAVAAHAAAFDLTRPPLVRLSLVSTQGLRVLVVAAHHIVMDGRSIDVLFRELTAAYEGARLPPPAAQYRDYAAWLDGRGPEIDAMAAFWLEHLSPPLPLLELPTDFPRPPVFEHGGRTITQRAPVSGIQALARERRASTFMVLLAAYYAWLYRVTGQEDMVVSTPIATWDETLHSGLIGMTVNTIALRARPSGSKRFGELLDAVRSACIGAYANADYPFEQLVKRLGVVRDVSRNALVDTLFSYERPRGRVIKIGGARAARFELEKRAAQCDLDLDIVEQDGVLEMSFTFAASLFRVETMQRLSRSYARILDAVTRSPDLRLDELPLLTEAEQAQLAAWNDTAAEYPADRCIHELFEAQVERTPDAVAAEYEGQELTYRELDRRANQLAHHLRSVGVGPEALIGLCVERSLTMVVGLLGILKAGGAYVPLDPTYPKERLSFIMQDARVSVLLTEERLEDRLPPLPPQETFVIRLDADASQWKEQPVTPPDSRVGPDNAVYVIYTSGSTGRPKGTIIEHRGLCNYLSFATRAYGDELGRGAPVHSSLGFDLTVTSVFVPLLSGKAVVLVRQGDEIEGLLEVLRRRERLSLVKITPAHLALLSELLPAEEVSRASRVYVIGGEALLWEQIGFLREHAPGARIINEYGPTEAVVGCSVYEVSDAGPRAGPVPIGRPIANMRMHVLDAELRRVPVGIRGELYLSGAQLARGYLGRPRLTAERFVPDPFSSIPGARMYRTGDLARWREDGALDFLGRLDDQVKIRGFRIELGEIEALLSGHASVRACVVVAREDEPRGPGAERGSSARSPRASTDKRLVAYVASGAGEYAPSALREHLSARLPEYMVPSAFVRLDALPLTSNGKVDRKALPAPEGTRDTARGYVGPRTPTERALVAVWEHLFDIEPVGVTDDFFALGGHSLLAVRLMAAVKESLGWAPPMASLFERPTVEALAAQVDGTAERPEPGAKLRPVPRAPGEAAYAGLSGTERRLWFLERLSPGARSYQVPQAFLVRGELSEAALRASVAALARRQEVLRTSYPEVDGAPVRAVWEEGNIPVRVEDVTRLPHGEREAAVRALIAAEVETAFDLEQGPLTRLLVVRQAEDEHVLVLHQHHIVTDEWSVGVLLQELSALYEGARGGQQAELPALRYQVAEVARAEQEALAGEGFAASRAYWKAQLGGMPRLALPIIRVAAASGPGPEGQLSLRLSEELERGLLALARDGGATRYMVWYAALLAVLSRTSQQTDFGLGAVVANREVEGTEGLLGFFTNTVVLRTDLSGNPTFNQLLQRARATAVEAYRHQALPFDVVVQDQGVARHAGENPLYDVSLFEVTAPEAGASPAWSLRDEALPDGVTSAKDALTVAVLHGREGTEIHVLYDQARVERAAVERLLGHLRTLLLDAVAHPDKRLSELSLLTEAERTELAAWNDTAAEYPADRCIHELFEAQVERTPDAVAVVFEGQELTYAELDRRANQLAHHLRSLGVGPEALVGLCVERSPETVVGIWGILKAGGAYVPLDPTYPKERLAFMIKDARVSVLVTREHLLEVLPTESTRALCLDTSSALIAAEDTKSPASGAKPHHLAYVIYTSGSTGQPKGVMVEHGGVCNLAEAQRRAFDVRPGSRVLQFSRSSFDASISEVGMTLTGGGTLCLAPQEALLPGADLAETLRSLRIDVATLPPSALAVLPEEPTEGMGTLIVAGEACPAALVNRWARGRRLFNAYGPTEVTVCATIAECRDDGGAPSIGRPLDNTRVYVVDRHAQPVPTGVPGELYIGGVGVARGYLGRPALTAERFVPDPLSGVPGARMYRTGDLARWKGDGELEFLGRIDDQVKIRGFRVEPGEIEAVLSSHAWVRACVVVAREDEPGDKRLVAYVVPGEGEPEPGALREHLRARLPEYMVPSVFVRLEALPLTPNGKVDRQALPAPGGTRELERSYVGPRTPTERALVGIWKALLGVEPVGVTDDFFALGGHSLLAVRLMAAVKESLGWSPPMASLFERPTVEALAAQVDGTTERPEPGVELRPTPRAAREAAYAGLSSTERRVWFLERLSPEARSYQVPQAFLLKGAFSEAALRASLDAAARRQEVLRTSYPEVDGAPVRTVSEQGAIPLRVEDVTQLPLLEREVAIGKLVAAEVGTAFNLQRGPLTRVLAVKQAEDEHVLVLHQHHIITDEWSSGVLLQELSSRYEAARRGEEARLPELGVQYAEVARAEQEALAGEGFTASRAYWKAQLAGMPRLDLPIASAAEAGGPGPEGQLSLRLSKELDRGLLALARRGGGTRFMVWYAALAAVLSRYSQQTDFGLGAVVANREVGGAEELLGFFSNTVVLRTDLSGDPTFRELLQRARATAVGAYRHQALPFDVVVQDQGVARRAGENPLYDVSLFEVTTPETGAGAGWAPLAGALPEGVTTAKDALSVAVWHGSEGTKVHVAYDMARVERAAVERLVEHLRILLSDAVAHPDKRLSELCLLTEAEAAQLAAWNHTAADHPSGQCIHELFEAQVGRTPDAVAVVFEEQQLTYRELNRRANQLAHHLIALGVGPEALVGLCVERSLDMMVGLLGILKAGGAYVPLDPSYPKERLAFMLEDARPAVLLTQASVADKLPAHEALDVRLDGVGSLGSPWAQLPEAPPVSNVGAGNLAYVIYTSGSTGRPKGAQISHAALTNLLSAFAEEVGIGRGDTLLAVTSLSFDIAGLELFLPLIQGAAVHVASRGEATDGARLRAALERATVMQATPATWRMVLEAGWRGGGSLRALCGGEAMPSSLAAELARRADRVWNVYGPTETTIWSAAYRIRAERVEVLLGRGIASTQLHVLDRHLRPVPVGVPGELYIAGTGLSRGYLRRPALTAERFVPDPFSLDPGARMYRTGDLARWTAKGELEFLGRLDDQVKVRGHRIELGEIEAALSSHRSVGACVVVAREDAPGDKRLVAYVAPGEGEWAPGALREHLRSKVPEYMVPSAFVRLPALPLTPNGKVDRKALPAPEGTRVAEQSYVAPRTRTERALASLWQELLGVAPIGVTDDFFALGGHSLLAVRLMGAVKARLGWSPPMASLFQRPTVEALAAQVDGTVERPEPGAELRPIARGAGEAACAGLSGTERRLWFLERLSPEARSYQVPQVLLVKGAFSEAALQVSLGALARRQEVLRTSYPEVDGMPARAVSEQGDIPLRVEDVTMLPLGEREAAVRALVATEVGAGFDLTRGPLTRVLVVRQAEDEHVLVVHQHHIVTDEWSSGLLLQELSSLYEASLRGEEARLPELRYQYADHARAEQEALTGEGFAASRAYWKAQLAGVPRLDLPIVSAAATAGPGPEANLSLRLTEEQDRGLLALARSGGSTRFMVWYAALLAVLSRYSQQTDFGLGAVVANREVGGAEGLLGFFTNTVVLRTDLSGDPTFGELLQRARATAVGAYRHQALPFDVVVQDQGVARRAGENPLYDVSLFEVTTPETGAGAGWTPLAGALPEGVTTAKDALSVAVWHGSEGTEVHVAYDMARVERAAVERLVEHLRTLLGDAVAHPDKRLSELCLLTEAEAAQLAAWNDTAADYPADQCIHELFEAQVERTPDAVAVTFEEQQLTYRELNRRANQLAHRLISLGVGPAALVGLCVERSLEMVVGLLGILKAGGAYVPLDPTHPRERLAYMLEDAGVKVLLTRAELSNDLPGHTARVVCLDSDEEEIRDLPSMNPGRRATPDDIACVIYTSGSTGKPKGNLGTHRGAVNRFAWMWKAYPFGAGEVCCQKTTLSFVDSIWEIFGPLLQGVPVVVIPDLVVKDVPCFIQALAERHVTRIVLVPSLLRAMLDAHGDLARALPDLRYWTTSGEALSAELCERFVRALPGRVLLNLYGSSEVSADATCFVPTASAWTGRVPIGRPIANMRVHVLDARRGAVPIGVVGELYVGGVGVARGYLNRPELTAERFIRDPFSSDPDALLFRTGDLGRWLPDGDLEYLGRIDHQVKVRGHRIELGEVEAALSSHASVRACVVVAREDAPGDMRLWAYVVPDEGVWAPGAPGALREHLGARLPEYMLPAGFVQLTALPMTPSGKVDRKALPAPEGARERARGHVAPRTPTERALAELWQALLGVEPVGVTDDFFALGGHSLLAVRLMAAVKARLGWSPPMASLFQSPTVEALAAQVDGTAERPEVGAELRLTTRAAGEPAYAGLSGTERRMWFLERLSPEARSYQVPQAFLVKGSFSEAALRASLAALASRQEVLRTSYPEVDGVPVRAVSEEGNIPVRVEDVAGLPLSEREGAVRALLAAEVGTAFDLEKGPLTRVLVVKQAEDEHVVLVHQHHIITDEWSAGLRLQELSALYEAALCGEEAALPELRYQYADHARAEQEALAGEGFSASRAYWETQLSGMPRLALPIVSAAAAPGPGPEGHVSFRMPEEGDRGLLALARSGGSTRFMVWYAALAAVLSRYSQQTDFGLGAVVANREVSGAEGLLGFFTNTVVLRTDVSGDPTFRELLQRARKTAVEAYRHQALPFDVVVQDQGVARRAGENPLYDVSLFEVTMPETGASTAWAPFSGALAEGVTTAKDALSVAVWHGNEGTEVHVLYDMTRVERAAVERLVEHLQTLLGDAVAHPDKRLSELCLLTEAEEAQLAAWNDTATGYPSDRCIHELFEAQVERTPDAVAVVFEGQELTYAELNRRANQLARHLQSLGVGPEVLCGLCVERSLEMVVALLGILKAGGAYVPLDPSYPRERLAFMLEDSRISVLLARDHLLPALPGHPRALSLDACWAQIAAEDTSNPRSGVQPHHLAYVIYTSGSTGQPKGVLVEHRGVCNLAEAQRRTFGVRQGSRVLQFARQSFDAAISEVFMALLAGGTLCVAPQDALMPGAELLEVLRAQRVDVVTLPPSALAVLPEEPGVEVSALIVAGEACPGGLVSRWAKGRRMFNAYGPTETTVCATIAECSEDGLAPPIGRPMANMRAYVLDARLLPVPIGVAGELVVGGVGVARGYLDRPALTAERFIPDPSSSVPGARMYRTGDLARWRQDGQLDFLGRVDHQVKIRGYRIELGEIEAALSSHPSVRACVVAAREDVPGDKRLVAYVVPAEGAWAPGALQEHLRVKLPEYMVPSAFVLLTALPLTPNGKVDSKALPAPEGRRDVEQGYVAPRTPLEEQLVALWEQLLGVRPIGVHDDFFALGGHSLLAVRLVAALEPHVGRALPLAQVFSRRTVAEMADALGPSGRVFRAADDHAASDSPLVALRKTGSRAPLFCVHGVGGTAFSFEDLARALGPEQPVYGLQARMLERDPEADETLEAIAARYTAAIREAHPEGPYHLCGWSVGGVIAFEMAQQLTRAGVEVGSLVLLDSSVPLEQARAGGLPDRTDILQAIAELAIAQGLEANPDELRSLGGAEAQARLSALMEQAGWFPEGRAEGVIRGMSATMQAHVGALHGYVPRPYAGSLTLLRARDRVGVGGAVDDPDFDWSPLCAGSFQVHVVPGTHDTMILPPHVSELSRTLERLLLEARDLDAAAHPDKRPSELSTLDDAGDARVVQEI</sequence>
<dbReference type="NCBIfam" id="NF003417">
    <property type="entry name" value="PRK04813.1"/>
    <property type="match status" value="5"/>
</dbReference>
<dbReference type="Gene3D" id="2.30.38.10">
    <property type="entry name" value="Luciferase, Domain 3"/>
    <property type="match status" value="5"/>
</dbReference>
<dbReference type="GO" id="GO:0005829">
    <property type="term" value="C:cytosol"/>
    <property type="evidence" value="ECO:0007669"/>
    <property type="project" value="TreeGrafter"/>
</dbReference>
<dbReference type="PROSITE" id="PS00606">
    <property type="entry name" value="KS3_1"/>
    <property type="match status" value="1"/>
</dbReference>
<dbReference type="GO" id="GO:0008483">
    <property type="term" value="F:transaminase activity"/>
    <property type="evidence" value="ECO:0007669"/>
    <property type="project" value="InterPro"/>
</dbReference>
<dbReference type="InterPro" id="IPR020806">
    <property type="entry name" value="PKS_PP-bd"/>
</dbReference>
<dbReference type="Gene3D" id="3.40.50.980">
    <property type="match status" value="10"/>
</dbReference>
<dbReference type="SUPFAM" id="SSF53901">
    <property type="entry name" value="Thiolase-like"/>
    <property type="match status" value="1"/>
</dbReference>
<dbReference type="SUPFAM" id="SSF53383">
    <property type="entry name" value="PLP-dependent transferases"/>
    <property type="match status" value="1"/>
</dbReference>
<feature type="domain" description="Ketosynthase family 3 (KS3)" evidence="16">
    <location>
        <begin position="34"/>
        <end position="460"/>
    </location>
</feature>
<name>A0A4Y5T0N8_9BACT</name>
<keyword evidence="9" id="KW-0175">Coiled coil</keyword>
<feature type="domain" description="Carrier" evidence="15">
    <location>
        <begin position="5807"/>
        <end position="5882"/>
    </location>
</feature>
<dbReference type="CDD" id="cd00833">
    <property type="entry name" value="PKS"/>
    <property type="match status" value="1"/>
</dbReference>
<evidence type="ECO:0000256" key="7">
    <source>
        <dbReference type="ARBA" id="ARBA00022679"/>
    </source>
</evidence>
<dbReference type="InterPro" id="IPR049704">
    <property type="entry name" value="Aminotrans_3_PPA_site"/>
</dbReference>
<dbReference type="CDD" id="cd00610">
    <property type="entry name" value="OAT_like"/>
    <property type="match status" value="1"/>
</dbReference>
<feature type="compositionally biased region" description="Basic and acidic residues" evidence="14">
    <location>
        <begin position="2607"/>
        <end position="2622"/>
    </location>
</feature>
<feature type="compositionally biased region" description="Low complexity" evidence="14">
    <location>
        <begin position="1122"/>
        <end position="1142"/>
    </location>
</feature>
<dbReference type="InterPro" id="IPR016035">
    <property type="entry name" value="Acyl_Trfase/lysoPLipase"/>
</dbReference>
<comment type="subcellular location">
    <subcellularLocation>
        <location evidence="3">Cytoplasm</location>
    </subcellularLocation>
</comment>
<dbReference type="InterPro" id="IPR001242">
    <property type="entry name" value="Condensation_dom"/>
</dbReference>
<dbReference type="Pfam" id="PF00975">
    <property type="entry name" value="Thioesterase"/>
    <property type="match status" value="1"/>
</dbReference>
<evidence type="ECO:0000256" key="8">
    <source>
        <dbReference type="ARBA" id="ARBA00022898"/>
    </source>
</evidence>
<comment type="function">
    <text evidence="13">Involved in production of the polyketide antibiotic thailandamide.</text>
</comment>
<dbReference type="GO" id="GO:0030170">
    <property type="term" value="F:pyridoxal phosphate binding"/>
    <property type="evidence" value="ECO:0007669"/>
    <property type="project" value="InterPro"/>
</dbReference>
<dbReference type="GO" id="GO:0047527">
    <property type="term" value="F:2,3-dihydroxybenzoate-serine ligase activity"/>
    <property type="evidence" value="ECO:0007669"/>
    <property type="project" value="TreeGrafter"/>
</dbReference>
<dbReference type="FunFam" id="3.40.50.12780:FF:000012">
    <property type="entry name" value="Non-ribosomal peptide synthetase"/>
    <property type="match status" value="5"/>
</dbReference>
<keyword evidence="5" id="KW-0963">Cytoplasm</keyword>
<dbReference type="PANTHER" id="PTHR45527:SF1">
    <property type="entry name" value="FATTY ACID SYNTHASE"/>
    <property type="match status" value="1"/>
</dbReference>
<dbReference type="PROSITE" id="PS50075">
    <property type="entry name" value="CARRIER"/>
    <property type="match status" value="6"/>
</dbReference>
<evidence type="ECO:0000256" key="11">
    <source>
        <dbReference type="ARBA" id="ARBA00023268"/>
    </source>
</evidence>
<feature type="compositionally biased region" description="Basic and acidic residues" evidence="14">
    <location>
        <begin position="5786"/>
        <end position="5803"/>
    </location>
</feature>
<dbReference type="SUPFAM" id="SSF52777">
    <property type="entry name" value="CoA-dependent acyltransferases"/>
    <property type="match status" value="10"/>
</dbReference>
<dbReference type="InterPro" id="IPR015422">
    <property type="entry name" value="PyrdxlP-dep_Trfase_small"/>
</dbReference>
<dbReference type="SMART" id="SM00827">
    <property type="entry name" value="PKS_AT"/>
    <property type="match status" value="1"/>
</dbReference>
<evidence type="ECO:0000256" key="1">
    <source>
        <dbReference type="ARBA" id="ARBA00001933"/>
    </source>
</evidence>
<dbReference type="PROSITE" id="PS00600">
    <property type="entry name" value="AA_TRANSFER_CLASS_3"/>
    <property type="match status" value="1"/>
</dbReference>
<dbReference type="FunFam" id="3.40.366.10:FF:000002">
    <property type="entry name" value="Probable polyketide synthase 2"/>
    <property type="match status" value="1"/>
</dbReference>
<dbReference type="CDD" id="cd05930">
    <property type="entry name" value="A_NRPS"/>
    <property type="match status" value="2"/>
</dbReference>
<dbReference type="GO" id="GO:0043041">
    <property type="term" value="P:amino acid activation for nonribosomal peptide biosynthetic process"/>
    <property type="evidence" value="ECO:0007669"/>
    <property type="project" value="UniProtKB-ARBA"/>
</dbReference>
<dbReference type="EMBL" id="MK551161">
    <property type="protein sequence ID" value="QDA77045.1"/>
    <property type="molecule type" value="Genomic_DNA"/>
</dbReference>
<dbReference type="FunFam" id="3.30.300.30:FF:000010">
    <property type="entry name" value="Enterobactin synthetase component F"/>
    <property type="match status" value="5"/>
</dbReference>
<dbReference type="Pfam" id="PF00550">
    <property type="entry name" value="PP-binding"/>
    <property type="match status" value="6"/>
</dbReference>
<dbReference type="PROSITE" id="PS52004">
    <property type="entry name" value="KS3_2"/>
    <property type="match status" value="1"/>
</dbReference>
<dbReference type="PROSITE" id="PS00455">
    <property type="entry name" value="AMP_BINDING"/>
    <property type="match status" value="5"/>
</dbReference>
<evidence type="ECO:0000256" key="4">
    <source>
        <dbReference type="ARBA" id="ARBA00022450"/>
    </source>
</evidence>
<dbReference type="GO" id="GO:0009239">
    <property type="term" value="P:enterobactin biosynthetic process"/>
    <property type="evidence" value="ECO:0007669"/>
    <property type="project" value="TreeGrafter"/>
</dbReference>
<dbReference type="SMART" id="SM00825">
    <property type="entry name" value="PKS_KS"/>
    <property type="match status" value="1"/>
</dbReference>
<evidence type="ECO:0000256" key="5">
    <source>
        <dbReference type="ARBA" id="ARBA00022490"/>
    </source>
</evidence>
<dbReference type="FunFam" id="3.40.50.980:FF:000001">
    <property type="entry name" value="Non-ribosomal peptide synthetase"/>
    <property type="match status" value="5"/>
</dbReference>
<dbReference type="Gene3D" id="3.30.559.30">
    <property type="entry name" value="Nonribosomal peptide synthetase, condensation domain"/>
    <property type="match status" value="5"/>
</dbReference>
<dbReference type="InterPro" id="IPR014043">
    <property type="entry name" value="Acyl_transferase_dom"/>
</dbReference>
<dbReference type="InterPro" id="IPR036736">
    <property type="entry name" value="ACP-like_sf"/>
</dbReference>
<dbReference type="SUPFAM" id="SSF55048">
    <property type="entry name" value="Probable ACP-binding domain of malonyl-CoA ACP transacylase"/>
    <property type="match status" value="1"/>
</dbReference>
<evidence type="ECO:0000256" key="6">
    <source>
        <dbReference type="ARBA" id="ARBA00022553"/>
    </source>
</evidence>
<evidence type="ECO:0000313" key="17">
    <source>
        <dbReference type="EMBL" id="QDA77045.1"/>
    </source>
</evidence>
<dbReference type="InterPro" id="IPR000873">
    <property type="entry name" value="AMP-dep_synth/lig_dom"/>
</dbReference>
<evidence type="ECO:0000256" key="14">
    <source>
        <dbReference type="SAM" id="MobiDB-lite"/>
    </source>
</evidence>
<feature type="region of interest" description="Disordered" evidence="14">
    <location>
        <begin position="1122"/>
        <end position="1168"/>
    </location>
</feature>
<dbReference type="CDD" id="cd12116">
    <property type="entry name" value="A_NRPS_Ta1_like"/>
    <property type="match status" value="1"/>
</dbReference>